<dbReference type="AlphaFoldDB" id="A0A9J6BKS7"/>
<protein>
    <submittedName>
        <fullName evidence="2">Uncharacterized protein</fullName>
    </submittedName>
</protein>
<dbReference type="EMBL" id="JADBJN010000003">
    <property type="protein sequence ID" value="KAG5670320.1"/>
    <property type="molecule type" value="Genomic_DNA"/>
</dbReference>
<keyword evidence="1" id="KW-0732">Signal</keyword>
<comment type="caution">
    <text evidence="2">The sequence shown here is derived from an EMBL/GenBank/DDBJ whole genome shotgun (WGS) entry which is preliminary data.</text>
</comment>
<proteinExistence type="predicted"/>
<dbReference type="Proteomes" id="UP001107558">
    <property type="component" value="Chromosome 3"/>
</dbReference>
<feature type="signal peptide" evidence="1">
    <location>
        <begin position="1"/>
        <end position="25"/>
    </location>
</feature>
<organism evidence="2 3">
    <name type="scientific">Polypedilum vanderplanki</name>
    <name type="common">Sleeping chironomid midge</name>
    <dbReference type="NCBI Taxonomy" id="319348"/>
    <lineage>
        <taxon>Eukaryota</taxon>
        <taxon>Metazoa</taxon>
        <taxon>Ecdysozoa</taxon>
        <taxon>Arthropoda</taxon>
        <taxon>Hexapoda</taxon>
        <taxon>Insecta</taxon>
        <taxon>Pterygota</taxon>
        <taxon>Neoptera</taxon>
        <taxon>Endopterygota</taxon>
        <taxon>Diptera</taxon>
        <taxon>Nematocera</taxon>
        <taxon>Chironomoidea</taxon>
        <taxon>Chironomidae</taxon>
        <taxon>Chironominae</taxon>
        <taxon>Polypedilum</taxon>
        <taxon>Polypedilum</taxon>
    </lineage>
</organism>
<name>A0A9J6BKS7_POLVA</name>
<accession>A0A9J6BKS7</accession>
<dbReference type="OrthoDB" id="7737358at2759"/>
<sequence>MQFTVINLLIAILLIFETNYVQVFGNSIVNSNNVGEQSDGNLINSKEFYKSKEFHELLKEFNIKVDIKTLPDFNDVMILLGTTNIHETVQEIRKIASTKDGMELIRLYLGPENDDKLDDYITTAGEQKVSSESWWKRVINWLGFEQTTKIDPVETDVKIVPTPTSFANRFVYVRKFLNPDAQQTITTQPPFRNFESQSDGFEKLPVIRLTESQYNQMVKASRRSDVNTQRPLMFVTSRPTPTTTAKALETTKEITRTFSEKSLPIRVSYDFDSTGSIHKANPNDVSVISRRLSESSD</sequence>
<gene>
    <name evidence="2" type="ORF">PVAND_000596</name>
</gene>
<feature type="chain" id="PRO_5039939773" evidence="1">
    <location>
        <begin position="26"/>
        <end position="297"/>
    </location>
</feature>
<evidence type="ECO:0000313" key="3">
    <source>
        <dbReference type="Proteomes" id="UP001107558"/>
    </source>
</evidence>
<reference evidence="2" key="1">
    <citation type="submission" date="2021-03" db="EMBL/GenBank/DDBJ databases">
        <title>Chromosome level genome of the anhydrobiotic midge Polypedilum vanderplanki.</title>
        <authorList>
            <person name="Yoshida Y."/>
            <person name="Kikawada T."/>
            <person name="Gusev O."/>
        </authorList>
    </citation>
    <scope>NUCLEOTIDE SEQUENCE</scope>
    <source>
        <strain evidence="2">NIAS01</strain>
        <tissue evidence="2">Whole body or cell culture</tissue>
    </source>
</reference>
<keyword evidence="3" id="KW-1185">Reference proteome</keyword>
<evidence type="ECO:0000256" key="1">
    <source>
        <dbReference type="SAM" id="SignalP"/>
    </source>
</evidence>
<evidence type="ECO:0000313" key="2">
    <source>
        <dbReference type="EMBL" id="KAG5670320.1"/>
    </source>
</evidence>